<dbReference type="RefSeq" id="WP_046581558.1">
    <property type="nucleotide sequence ID" value="NZ_LAVA02000003.1"/>
</dbReference>
<sequence>MTSLLAQLADDQFAACQIVAAIAHSAPDTQLPVTALAQVLFLDEADMHTLYGDQMTASEVVAYVRNCPASHLLTFIYGAGVKVDG</sequence>
<protein>
    <submittedName>
        <fullName evidence="1">Uncharacterized protein</fullName>
    </submittedName>
</protein>
<proteinExistence type="predicted"/>
<comment type="caution">
    <text evidence="1">The sequence shown here is derived from an EMBL/GenBank/DDBJ whole genome shotgun (WGS) entry which is preliminary data.</text>
</comment>
<dbReference type="OrthoDB" id="4322199at2"/>
<gene>
    <name evidence="1" type="ORF">WN71_002205</name>
</gene>
<keyword evidence="2" id="KW-1185">Reference proteome</keyword>
<evidence type="ECO:0000313" key="1">
    <source>
        <dbReference type="EMBL" id="OIJ69706.1"/>
    </source>
</evidence>
<dbReference type="Proteomes" id="UP000034196">
    <property type="component" value="Unassembled WGS sequence"/>
</dbReference>
<dbReference type="EMBL" id="LAVA02000003">
    <property type="protein sequence ID" value="OIJ69706.1"/>
    <property type="molecule type" value="Genomic_DNA"/>
</dbReference>
<evidence type="ECO:0000313" key="2">
    <source>
        <dbReference type="Proteomes" id="UP000034196"/>
    </source>
</evidence>
<name>A0A1J4P649_9ACTN</name>
<reference evidence="1" key="1">
    <citation type="submission" date="2016-10" db="EMBL/GenBank/DDBJ databases">
        <title>Genome sequence of Streptomyces mangrovisoli MUSC 149.</title>
        <authorList>
            <person name="Lee L.-H."/>
            <person name="Ser H.-L."/>
        </authorList>
    </citation>
    <scope>NUCLEOTIDE SEQUENCE [LARGE SCALE GENOMIC DNA]</scope>
    <source>
        <strain evidence="1">MUSC 149</strain>
    </source>
</reference>
<organism evidence="1 2">
    <name type="scientific">Streptomyces mangrovisoli</name>
    <dbReference type="NCBI Taxonomy" id="1428628"/>
    <lineage>
        <taxon>Bacteria</taxon>
        <taxon>Bacillati</taxon>
        <taxon>Actinomycetota</taxon>
        <taxon>Actinomycetes</taxon>
        <taxon>Kitasatosporales</taxon>
        <taxon>Streptomycetaceae</taxon>
        <taxon>Streptomyces</taxon>
    </lineage>
</organism>
<dbReference type="AlphaFoldDB" id="A0A1J4P649"/>
<accession>A0A1J4P649</accession>